<dbReference type="AlphaFoldDB" id="A0AAV3X4B9"/>
<evidence type="ECO:0000313" key="2">
    <source>
        <dbReference type="EMBL" id="GET36949.1"/>
    </source>
</evidence>
<name>A0AAV3X4B9_9CYAN</name>
<dbReference type="PRINTS" id="PR00364">
    <property type="entry name" value="DISEASERSIST"/>
</dbReference>
<gene>
    <name evidence="2" type="ORF">MiSe_17020</name>
</gene>
<sequence>MSEISDTIREAVGYRRSMDIAEIMKLADELVFAHTGKHLDYLQQAILRGTLQEQKYGKIAEETHVSEGHVRDVAYELWKIFSDVFGEQISKANFRAKVEKSLLCNVTFPFGKTIQRIGKVNICPEIGQSHTPTPQPQETSTQSHIDLGDAPEIFTFYDRTDSLTTLENWILQDRCRIIALLGINGIGKTTLSLRLIEQIKTHFEYVIYRSLRFSPTLNATLTNLLQIFSQAADIPDSIETQLSQLIDYLRKYRCLIVLDDVQMLFSEGQLAGQYKSGYEDYRLFFKRISEGCHQSCLVLNSWEKPREVAELERKNNCVRSFLLGSLGVAAKEILREQNLSDEDRWETLIDTYQGNPLWLELTASLIQELFGGRVEEFLQCDALILDDSLKAQLDQQFQRLTQQEQAVMTQLANASEPVALPQIFQTVQLSASDLLNAMRSLGRRLLLETQEQGKTTFFSLNPVLKQYVKTRYS</sequence>
<dbReference type="Gene3D" id="3.40.50.300">
    <property type="entry name" value="P-loop containing nucleotide triphosphate hydrolases"/>
    <property type="match status" value="1"/>
</dbReference>
<dbReference type="SUPFAM" id="SSF52540">
    <property type="entry name" value="P-loop containing nucleoside triphosphate hydrolases"/>
    <property type="match status" value="1"/>
</dbReference>
<dbReference type="InterPro" id="IPR058651">
    <property type="entry name" value="HTH_VMAP-M9"/>
</dbReference>
<keyword evidence="3" id="KW-1185">Reference proteome</keyword>
<comment type="caution">
    <text evidence="2">The sequence shown here is derived from an EMBL/GenBank/DDBJ whole genome shotgun (WGS) entry which is preliminary data.</text>
</comment>
<feature type="domain" description="AAA+ ATPase" evidence="1">
    <location>
        <begin position="174"/>
        <end position="451"/>
    </location>
</feature>
<accession>A0AAV3X4B9</accession>
<dbReference type="Pfam" id="PF13401">
    <property type="entry name" value="AAA_22"/>
    <property type="match status" value="1"/>
</dbReference>
<dbReference type="EMBL" id="BLAY01000020">
    <property type="protein sequence ID" value="GET36949.1"/>
    <property type="molecule type" value="Genomic_DNA"/>
</dbReference>
<reference evidence="2" key="1">
    <citation type="submission" date="2019-10" db="EMBL/GenBank/DDBJ databases">
        <title>Draft genome sequece of Microseira wollei NIES-4236.</title>
        <authorList>
            <person name="Yamaguchi H."/>
            <person name="Suzuki S."/>
            <person name="Kawachi M."/>
        </authorList>
    </citation>
    <scope>NUCLEOTIDE SEQUENCE</scope>
    <source>
        <strain evidence="2">NIES-4236</strain>
    </source>
</reference>
<evidence type="ECO:0000259" key="1">
    <source>
        <dbReference type="SMART" id="SM00382"/>
    </source>
</evidence>
<dbReference type="RefSeq" id="WP_307731287.1">
    <property type="nucleotide sequence ID" value="NZ_BLAY01000020.1"/>
</dbReference>
<proteinExistence type="predicted"/>
<evidence type="ECO:0000313" key="3">
    <source>
        <dbReference type="Proteomes" id="UP001050975"/>
    </source>
</evidence>
<dbReference type="InterPro" id="IPR003593">
    <property type="entry name" value="AAA+_ATPase"/>
</dbReference>
<dbReference type="InterPro" id="IPR049945">
    <property type="entry name" value="AAA_22"/>
</dbReference>
<dbReference type="SMART" id="SM00382">
    <property type="entry name" value="AAA"/>
    <property type="match status" value="1"/>
</dbReference>
<protein>
    <submittedName>
        <fullName evidence="2">ATPase</fullName>
    </submittedName>
</protein>
<dbReference type="Pfam" id="PF26355">
    <property type="entry name" value="HTH_VMAP-M9"/>
    <property type="match status" value="1"/>
</dbReference>
<organism evidence="2 3">
    <name type="scientific">Microseira wollei NIES-4236</name>
    <dbReference type="NCBI Taxonomy" id="2530354"/>
    <lineage>
        <taxon>Bacteria</taxon>
        <taxon>Bacillati</taxon>
        <taxon>Cyanobacteriota</taxon>
        <taxon>Cyanophyceae</taxon>
        <taxon>Oscillatoriophycideae</taxon>
        <taxon>Aerosakkonematales</taxon>
        <taxon>Aerosakkonemataceae</taxon>
        <taxon>Microseira</taxon>
    </lineage>
</organism>
<dbReference type="Proteomes" id="UP001050975">
    <property type="component" value="Unassembled WGS sequence"/>
</dbReference>
<dbReference type="GO" id="GO:0016887">
    <property type="term" value="F:ATP hydrolysis activity"/>
    <property type="evidence" value="ECO:0007669"/>
    <property type="project" value="InterPro"/>
</dbReference>
<dbReference type="InterPro" id="IPR027417">
    <property type="entry name" value="P-loop_NTPase"/>
</dbReference>